<proteinExistence type="predicted"/>
<dbReference type="GO" id="GO:0008484">
    <property type="term" value="F:sulfuric ester hydrolase activity"/>
    <property type="evidence" value="ECO:0007669"/>
    <property type="project" value="TreeGrafter"/>
</dbReference>
<gene>
    <name evidence="4" type="ORF">CK498_19875</name>
</gene>
<dbReference type="Gene3D" id="3.40.720.10">
    <property type="entry name" value="Alkaline Phosphatase, subunit A"/>
    <property type="match status" value="1"/>
</dbReference>
<dbReference type="Proteomes" id="UP000217771">
    <property type="component" value="Unassembled WGS sequence"/>
</dbReference>
<dbReference type="SUPFAM" id="SSF53649">
    <property type="entry name" value="Alkaline phosphatase-like"/>
    <property type="match status" value="1"/>
</dbReference>
<dbReference type="RefSeq" id="WP_095622611.1">
    <property type="nucleotide sequence ID" value="NZ_NSKB01000008.1"/>
</dbReference>
<accession>A0A2A2ERC3</accession>
<dbReference type="PANTHER" id="PTHR45953">
    <property type="entry name" value="IDURONATE 2-SULFATASE"/>
    <property type="match status" value="1"/>
</dbReference>
<name>A0A2A2ERC3_9GAMM</name>
<keyword evidence="1" id="KW-0479">Metal-binding</keyword>
<dbReference type="OrthoDB" id="9803751at2"/>
<comment type="caution">
    <text evidence="4">The sequence shown here is derived from an EMBL/GenBank/DDBJ whole genome shotgun (WGS) entry which is preliminary data.</text>
</comment>
<dbReference type="InterPro" id="IPR017850">
    <property type="entry name" value="Alkaline_phosphatase_core_sf"/>
</dbReference>
<dbReference type="GO" id="GO:0046872">
    <property type="term" value="F:metal ion binding"/>
    <property type="evidence" value="ECO:0007669"/>
    <property type="project" value="UniProtKB-KW"/>
</dbReference>
<evidence type="ECO:0000313" key="5">
    <source>
        <dbReference type="Proteomes" id="UP000217771"/>
    </source>
</evidence>
<feature type="domain" description="Sulfatase N-terminal" evidence="3">
    <location>
        <begin position="5"/>
        <end position="386"/>
    </location>
</feature>
<evidence type="ECO:0000259" key="3">
    <source>
        <dbReference type="Pfam" id="PF00884"/>
    </source>
</evidence>
<dbReference type="PANTHER" id="PTHR45953:SF1">
    <property type="entry name" value="IDURONATE 2-SULFATASE"/>
    <property type="match status" value="1"/>
</dbReference>
<dbReference type="InterPro" id="IPR000917">
    <property type="entry name" value="Sulfatase_N"/>
</dbReference>
<dbReference type="GO" id="GO:0005737">
    <property type="term" value="C:cytoplasm"/>
    <property type="evidence" value="ECO:0007669"/>
    <property type="project" value="TreeGrafter"/>
</dbReference>
<protein>
    <submittedName>
        <fullName evidence="4">Phosphonate monoester hydrolase</fullName>
    </submittedName>
</protein>
<reference evidence="4 5" key="1">
    <citation type="submission" date="2017-08" db="EMBL/GenBank/DDBJ databases">
        <title>Halomonas alkalisoli sp. nov., isolated from saline alkaline soil.</title>
        <authorList>
            <person name="Wang D."/>
            <person name="Zhang G."/>
        </authorList>
    </citation>
    <scope>NUCLEOTIDE SEQUENCE [LARGE SCALE GENOMIC DNA]</scope>
    <source>
        <strain evidence="4 5">WRN001</strain>
    </source>
</reference>
<evidence type="ECO:0000256" key="1">
    <source>
        <dbReference type="ARBA" id="ARBA00022723"/>
    </source>
</evidence>
<sequence length="526" mass="59747">MTRPPNLLFIMADQLRADYLGCNGHPTIKTPHIDALARRGVNFTRAYCQAPVCGPSRMSFYTGRYAASHGASYNGVPLRVDERTLGDYLRPLGYRVGLVGKTHMKRDEDGMSRLGIDPDSSRGVLISQCGFEPFERDDGLHPDQLANPDLPYNRYLREQGYTGDNPWQSAANSAEGDNGELLSGWYMRHNHLPARVREEHSETAYTTRRAMDFIEETGDQPWCLHLSYIKPHWPYMAPAPYHEMYGLEDMLPAVRSNAERECPHPVVEAFMSHGESREFSRDEVRERVIPTYMGLITQLDDHLGRLIDFLETRGLRDDTVIVITSDHGDYLGDHWLGEKELFHEPSARIPMIVVDPRREADATRGSRNDQLVEAIDLVPTFVDYAGGDSQALNHVLEGRSLHGLVTRGPADTWRGYAFSEADYAWRPARKELGLAPDEARAFMVTDGRWKYIHYANHTPQLFDLATDPDELEDVAHCDVNRAVRGELEAALNEWFKARRLRTTISNDLVEQRTGTAHKRGILFGVW</sequence>
<keyword evidence="5" id="KW-1185">Reference proteome</keyword>
<evidence type="ECO:0000256" key="2">
    <source>
        <dbReference type="ARBA" id="ARBA00022801"/>
    </source>
</evidence>
<dbReference type="AlphaFoldDB" id="A0A2A2ERC3"/>
<evidence type="ECO:0000313" key="4">
    <source>
        <dbReference type="EMBL" id="PAU74823.1"/>
    </source>
</evidence>
<keyword evidence="2 4" id="KW-0378">Hydrolase</keyword>
<dbReference type="EMBL" id="NSKB01000008">
    <property type="protein sequence ID" value="PAU74823.1"/>
    <property type="molecule type" value="Genomic_DNA"/>
</dbReference>
<organism evidence="4 5">
    <name type="scientific">Halomonas salipaludis</name>
    <dbReference type="NCBI Taxonomy" id="2032625"/>
    <lineage>
        <taxon>Bacteria</taxon>
        <taxon>Pseudomonadati</taxon>
        <taxon>Pseudomonadota</taxon>
        <taxon>Gammaproteobacteria</taxon>
        <taxon>Oceanospirillales</taxon>
        <taxon>Halomonadaceae</taxon>
        <taxon>Halomonas</taxon>
    </lineage>
</organism>
<dbReference type="Pfam" id="PF00884">
    <property type="entry name" value="Sulfatase"/>
    <property type="match status" value="1"/>
</dbReference>